<feature type="transmembrane region" description="Helical" evidence="2">
    <location>
        <begin position="79"/>
        <end position="98"/>
    </location>
</feature>
<feature type="transmembrane region" description="Helical" evidence="2">
    <location>
        <begin position="310"/>
        <end position="328"/>
    </location>
</feature>
<feature type="transmembrane region" description="Helical" evidence="2">
    <location>
        <begin position="170"/>
        <end position="187"/>
    </location>
</feature>
<dbReference type="EMBL" id="JAQIZT010000008">
    <property type="protein sequence ID" value="KAJ6988798.1"/>
    <property type="molecule type" value="Genomic_DNA"/>
</dbReference>
<name>A0AAD6MNF5_9ROSI</name>
<proteinExistence type="predicted"/>
<feature type="compositionally biased region" description="Polar residues" evidence="1">
    <location>
        <begin position="29"/>
        <end position="48"/>
    </location>
</feature>
<feature type="region of interest" description="Disordered" evidence="1">
    <location>
        <begin position="9"/>
        <end position="48"/>
    </location>
</feature>
<evidence type="ECO:0000313" key="3">
    <source>
        <dbReference type="EMBL" id="KAJ6988798.1"/>
    </source>
</evidence>
<feature type="transmembrane region" description="Helical" evidence="2">
    <location>
        <begin position="118"/>
        <end position="137"/>
    </location>
</feature>
<keyword evidence="2" id="KW-1133">Transmembrane helix</keyword>
<organism evidence="3 4">
    <name type="scientific">Populus alba x Populus x berolinensis</name>
    <dbReference type="NCBI Taxonomy" id="444605"/>
    <lineage>
        <taxon>Eukaryota</taxon>
        <taxon>Viridiplantae</taxon>
        <taxon>Streptophyta</taxon>
        <taxon>Embryophyta</taxon>
        <taxon>Tracheophyta</taxon>
        <taxon>Spermatophyta</taxon>
        <taxon>Magnoliopsida</taxon>
        <taxon>eudicotyledons</taxon>
        <taxon>Gunneridae</taxon>
        <taxon>Pentapetalae</taxon>
        <taxon>rosids</taxon>
        <taxon>fabids</taxon>
        <taxon>Malpighiales</taxon>
        <taxon>Salicaceae</taxon>
        <taxon>Saliceae</taxon>
        <taxon>Populus</taxon>
    </lineage>
</organism>
<feature type="transmembrane region" description="Helical" evidence="2">
    <location>
        <begin position="199"/>
        <end position="217"/>
    </location>
</feature>
<evidence type="ECO:0000313" key="4">
    <source>
        <dbReference type="Proteomes" id="UP001164929"/>
    </source>
</evidence>
<keyword evidence="4" id="KW-1185">Reference proteome</keyword>
<dbReference type="Proteomes" id="UP001164929">
    <property type="component" value="Chromosome 8"/>
</dbReference>
<protein>
    <submittedName>
        <fullName evidence="3">Uncharacterized protein</fullName>
    </submittedName>
</protein>
<feature type="transmembrane region" description="Helical" evidence="2">
    <location>
        <begin position="518"/>
        <end position="540"/>
    </location>
</feature>
<gene>
    <name evidence="3" type="ORF">NC653_021652</name>
</gene>
<dbReference type="PANTHER" id="PTHR31963:SF2">
    <property type="entry name" value="ZINC FINGER CONSTANS-LIKE PROTEIN (DUF3537)"/>
    <property type="match status" value="1"/>
</dbReference>
<feature type="transmembrane region" description="Helical" evidence="2">
    <location>
        <begin position="489"/>
        <end position="511"/>
    </location>
</feature>
<reference evidence="3" key="1">
    <citation type="journal article" date="2023" name="Mol. Ecol. Resour.">
        <title>Chromosome-level genome assembly of a triploid poplar Populus alba 'Berolinensis'.</title>
        <authorList>
            <person name="Chen S."/>
            <person name="Yu Y."/>
            <person name="Wang X."/>
            <person name="Wang S."/>
            <person name="Zhang T."/>
            <person name="Zhou Y."/>
            <person name="He R."/>
            <person name="Meng N."/>
            <person name="Wang Y."/>
            <person name="Liu W."/>
            <person name="Liu Z."/>
            <person name="Liu J."/>
            <person name="Guo Q."/>
            <person name="Huang H."/>
            <person name="Sederoff R.R."/>
            <person name="Wang G."/>
            <person name="Qu G."/>
            <person name="Chen S."/>
        </authorList>
    </citation>
    <scope>NUCLEOTIDE SEQUENCE</scope>
    <source>
        <strain evidence="3">SC-2020</strain>
    </source>
</reference>
<keyword evidence="2" id="KW-0812">Transmembrane</keyword>
<keyword evidence="2" id="KW-0472">Membrane</keyword>
<dbReference type="InterPro" id="IPR021924">
    <property type="entry name" value="DUF3537"/>
</dbReference>
<dbReference type="PANTHER" id="PTHR31963">
    <property type="entry name" value="RAS GUANINE NUCLEOTIDE EXCHANGE FACTOR K"/>
    <property type="match status" value="1"/>
</dbReference>
<comment type="caution">
    <text evidence="3">The sequence shown here is derived from an EMBL/GenBank/DDBJ whole genome shotgun (WGS) entry which is preliminary data.</text>
</comment>
<evidence type="ECO:0000256" key="2">
    <source>
        <dbReference type="SAM" id="Phobius"/>
    </source>
</evidence>
<dbReference type="AlphaFoldDB" id="A0AAD6MNF5"/>
<sequence>MADAHVIHFQTEHQPPPHTPLLDDDTDNIHSNSKSTPNHNPQQQNQGISIPNQNINQALEKLEAYLSFLGFNQSSLKSFLLSWAAFMLIGVLLPVALLELSQCSGCDKYQIKDFELDIVASQACLAAVSLICLSHNLRKYGIRKFLFVDRFGGHISRFSLLYIRQIKDSLRLLILWSLPCFILKVTREVIRVSYVRHESWLMSTAVLIGLIISWSYVSTISLSASILFHLICNLQVIHFEDYAKLLERDCDVLVFIEEHTRLRYHLSKISHRFRIFLILQFCVVTASQFVTLFRITGYRGIITGINGGDFAVSSIVQVVGIILCLHAATKISHRALGIASIASRWHALATCGQNDTSQLRVSNSTGNLEAANPQNSARINYSESDLESFDYIAMPTNMQLASYMTSYHKRQAFDHGITSVARSTITSKEIRYHTEKNITGSLQSKIDIHCLFKLIVALSVCCSSSYVVHLDDLVQSSRDLWMIRSNMVAASRSYGLLYTLKCFTGFATIYRHLNSHDWFLFGHAVLYLQNNPGGITIFGWIVDRGLINTIFFIELSLITFFSLLDENPHDKSSLKIYFFHNFAVEKPLFSNHQDEPTTAPRVDPWWFQGVHLLIRSHRPLLAPEWYPRILKLRIG</sequence>
<accession>A0AAD6MNF5</accession>
<dbReference type="Pfam" id="PF12056">
    <property type="entry name" value="DUF3537"/>
    <property type="match status" value="2"/>
</dbReference>
<feature type="transmembrane region" description="Helical" evidence="2">
    <location>
        <begin position="273"/>
        <end position="290"/>
    </location>
</feature>
<evidence type="ECO:0000256" key="1">
    <source>
        <dbReference type="SAM" id="MobiDB-lite"/>
    </source>
</evidence>